<dbReference type="SUPFAM" id="SSF56925">
    <property type="entry name" value="OMPA-like"/>
    <property type="match status" value="1"/>
</dbReference>
<accession>A0A9E6ZLQ4</accession>
<evidence type="ECO:0000313" key="4">
    <source>
        <dbReference type="EMBL" id="UOB16939.1"/>
    </source>
</evidence>
<dbReference type="RefSeq" id="WP_255842195.1">
    <property type="nucleotide sequence ID" value="NZ_CP094358.1"/>
</dbReference>
<feature type="chain" id="PRO_5038761216" evidence="2">
    <location>
        <begin position="20"/>
        <end position="233"/>
    </location>
</feature>
<dbReference type="InterPro" id="IPR011250">
    <property type="entry name" value="OMP/PagP_B-barrel"/>
</dbReference>
<name>A0A9E6ZLQ4_9FLAO</name>
<sequence>MKKELLFAVILLLFKVVSAQETITEEDEKKYIPPGTWVVGGMFSFNSTKVDRESYDIAYKVEGKGYDFSLAPSIGYSFSKNWLAGVSIGYSYYENESKSFSQDTLIRRSDNFRKSYSVNPYFKKSFDIKNNFLVFIRGDFNYTKSKYEDKNSSDDSEYMSSDQRNNFFVGIKPGITFFLSNKFALESTVGRFGYNKTTYKNNLNNDNDYDDKSDGFIASLDFSSIYFGLSYYF</sequence>
<dbReference type="InterPro" id="IPR027385">
    <property type="entry name" value="Beta-barrel_OMP"/>
</dbReference>
<dbReference type="AlphaFoldDB" id="A0A9E6ZLQ4"/>
<dbReference type="EMBL" id="CP094358">
    <property type="protein sequence ID" value="UOB16939.1"/>
    <property type="molecule type" value="Genomic_DNA"/>
</dbReference>
<reference evidence="4" key="1">
    <citation type="submission" date="2022-03" db="EMBL/GenBank/DDBJ databases">
        <title>Description of Abyssus ytuae gen. nov., sp. nov., a novel member of the family Flavobacteriaceae isolated from the sediment of Mariana Trench.</title>
        <authorList>
            <person name="Zhang J."/>
            <person name="Xu X."/>
        </authorList>
    </citation>
    <scope>NUCLEOTIDE SEQUENCE</scope>
    <source>
        <strain evidence="4">MT3330</strain>
    </source>
</reference>
<dbReference type="Pfam" id="PF13505">
    <property type="entry name" value="OMP_b-brl"/>
    <property type="match status" value="1"/>
</dbReference>
<evidence type="ECO:0000256" key="2">
    <source>
        <dbReference type="SAM" id="SignalP"/>
    </source>
</evidence>
<gene>
    <name evidence="4" type="ORF">MQE35_14515</name>
</gene>
<feature type="signal peptide" evidence="2">
    <location>
        <begin position="1"/>
        <end position="19"/>
    </location>
</feature>
<evidence type="ECO:0000256" key="1">
    <source>
        <dbReference type="ARBA" id="ARBA00022729"/>
    </source>
</evidence>
<evidence type="ECO:0000313" key="5">
    <source>
        <dbReference type="Proteomes" id="UP000831290"/>
    </source>
</evidence>
<keyword evidence="1 2" id="KW-0732">Signal</keyword>
<keyword evidence="5" id="KW-1185">Reference proteome</keyword>
<dbReference type="Gene3D" id="2.40.128.130">
    <property type="entry name" value="Autotransporter beta-domain"/>
    <property type="match status" value="1"/>
</dbReference>
<dbReference type="InterPro" id="IPR036709">
    <property type="entry name" value="Autotransporte_beta_dom_sf"/>
</dbReference>
<feature type="domain" description="Outer membrane protein beta-barrel" evidence="3">
    <location>
        <begin position="28"/>
        <end position="233"/>
    </location>
</feature>
<dbReference type="Proteomes" id="UP000831290">
    <property type="component" value="Chromosome"/>
</dbReference>
<protein>
    <submittedName>
        <fullName evidence="4">Porin family protein</fullName>
    </submittedName>
</protein>
<organism evidence="4 5">
    <name type="scientific">Abyssalbus ytuae</name>
    <dbReference type="NCBI Taxonomy" id="2926907"/>
    <lineage>
        <taxon>Bacteria</taxon>
        <taxon>Pseudomonadati</taxon>
        <taxon>Bacteroidota</taxon>
        <taxon>Flavobacteriia</taxon>
        <taxon>Flavobacteriales</taxon>
        <taxon>Flavobacteriaceae</taxon>
        <taxon>Abyssalbus</taxon>
    </lineage>
</organism>
<proteinExistence type="predicted"/>
<evidence type="ECO:0000259" key="3">
    <source>
        <dbReference type="Pfam" id="PF13505"/>
    </source>
</evidence>
<dbReference type="KEGG" id="fbm:MQE35_14515"/>